<keyword evidence="3" id="KW-1185">Reference proteome</keyword>
<reference evidence="2" key="1">
    <citation type="submission" date="2022-02" db="EMBL/GenBank/DDBJ databases">
        <title>Paenibacillus sp. MBLB1832 Whole Genome Shotgun Sequencing.</title>
        <authorList>
            <person name="Hwang C.Y."/>
            <person name="Cho E.-S."/>
            <person name="Seo M.-J."/>
        </authorList>
    </citation>
    <scope>NUCLEOTIDE SEQUENCE</scope>
    <source>
        <strain evidence="2">MBLB1832</strain>
    </source>
</reference>
<dbReference type="KEGG" id="proo:MJB10_25300"/>
<organism evidence="2 3">
    <name type="scientific">Paenibacillus roseopurpureus</name>
    <dbReference type="NCBI Taxonomy" id="2918901"/>
    <lineage>
        <taxon>Bacteria</taxon>
        <taxon>Bacillati</taxon>
        <taxon>Bacillota</taxon>
        <taxon>Bacilli</taxon>
        <taxon>Bacillales</taxon>
        <taxon>Paenibacillaceae</taxon>
        <taxon>Paenibacillus</taxon>
    </lineage>
</organism>
<evidence type="ECO:0000256" key="1">
    <source>
        <dbReference type="SAM" id="Phobius"/>
    </source>
</evidence>
<feature type="transmembrane region" description="Helical" evidence="1">
    <location>
        <begin position="165"/>
        <end position="186"/>
    </location>
</feature>
<evidence type="ECO:0000313" key="3">
    <source>
        <dbReference type="Proteomes" id="UP001304650"/>
    </source>
</evidence>
<gene>
    <name evidence="2" type="ORF">MJB10_25300</name>
</gene>
<feature type="transmembrane region" description="Helical" evidence="1">
    <location>
        <begin position="16"/>
        <end position="37"/>
    </location>
</feature>
<accession>A0AA96LR72</accession>
<proteinExistence type="predicted"/>
<keyword evidence="1" id="KW-0472">Membrane</keyword>
<dbReference type="Proteomes" id="UP001304650">
    <property type="component" value="Chromosome"/>
</dbReference>
<dbReference type="AlphaFoldDB" id="A0AA96LR72"/>
<feature type="transmembrane region" description="Helical" evidence="1">
    <location>
        <begin position="78"/>
        <end position="102"/>
    </location>
</feature>
<protein>
    <submittedName>
        <fullName evidence="2">Uncharacterized protein</fullName>
    </submittedName>
</protein>
<evidence type="ECO:0000313" key="2">
    <source>
        <dbReference type="EMBL" id="WNR44338.1"/>
    </source>
</evidence>
<dbReference type="EMBL" id="CP130319">
    <property type="protein sequence ID" value="WNR44338.1"/>
    <property type="molecule type" value="Genomic_DNA"/>
</dbReference>
<feature type="transmembrane region" description="Helical" evidence="1">
    <location>
        <begin position="122"/>
        <end position="145"/>
    </location>
</feature>
<name>A0AA96LR72_9BACL</name>
<dbReference type="RefSeq" id="WP_314799868.1">
    <property type="nucleotide sequence ID" value="NZ_CP130319.1"/>
</dbReference>
<keyword evidence="1" id="KW-0812">Transmembrane</keyword>
<keyword evidence="1" id="KW-1133">Transmembrane helix</keyword>
<sequence length="272" mass="30947">MATYIKSGFRAAMQQPFATIMLFLYQMGWGVLLYKGIQGVLVPLMHRFPGSEQPKQALQLFLAEGQFQLLKTDLSHSYLGWLAFLLCVRMLLTPLLNGGVYYSLTHTEQNAGYRFFRGMKKLVLPFLFVYLIRIVLTLLPLIWLFPKAKWILAHSSSYEQLALNLLPWILGFMMYGFLLQLLFMYIQFALAAELGVLSTVISFFRHSIPIIGLAVSLLLISGLLAGVTVTATYVWAGLVALLIYQLYPLFHIFIQIWSITSQYQLLSAKISN</sequence>
<feature type="transmembrane region" description="Helical" evidence="1">
    <location>
        <begin position="207"/>
        <end position="227"/>
    </location>
</feature>
<feature type="transmembrane region" description="Helical" evidence="1">
    <location>
        <begin position="233"/>
        <end position="254"/>
    </location>
</feature>